<accession>A0A233V275</accession>
<organism evidence="1 2">
    <name type="scientific">Finegoldia magna</name>
    <name type="common">Peptostreptococcus magnus</name>
    <dbReference type="NCBI Taxonomy" id="1260"/>
    <lineage>
        <taxon>Bacteria</taxon>
        <taxon>Bacillati</taxon>
        <taxon>Bacillota</taxon>
        <taxon>Tissierellia</taxon>
        <taxon>Tissierellales</taxon>
        <taxon>Peptoniphilaceae</taxon>
        <taxon>Finegoldia</taxon>
    </lineage>
</organism>
<comment type="caution">
    <text evidence="1">The sequence shown here is derived from an EMBL/GenBank/DDBJ whole genome shotgun (WGS) entry which is preliminary data.</text>
</comment>
<dbReference type="RefSeq" id="WP_094206398.1">
    <property type="nucleotide sequence ID" value="NZ_NDYC01000044.1"/>
</dbReference>
<evidence type="ECO:0000313" key="1">
    <source>
        <dbReference type="EMBL" id="OXZ26505.1"/>
    </source>
</evidence>
<dbReference type="Proteomes" id="UP000215413">
    <property type="component" value="Unassembled WGS sequence"/>
</dbReference>
<protein>
    <submittedName>
        <fullName evidence="1">Uncharacterized protein</fullName>
    </submittedName>
</protein>
<gene>
    <name evidence="1" type="ORF">B9N49_08855</name>
</gene>
<sequence length="124" mass="14511">MDKYIASSIEEICNQNKNIMTRFNAKNLFKHNGEFVLSDKYIEFKGYKTIKFDEIEDISLENDDVVSSVNFATQNRMVFGKSARPIRLLLKNGEIIYFYVNWDILTGLSSNKKIYDILNDHIKN</sequence>
<dbReference type="AlphaFoldDB" id="A0A233V275"/>
<evidence type="ECO:0000313" key="2">
    <source>
        <dbReference type="Proteomes" id="UP000215413"/>
    </source>
</evidence>
<proteinExistence type="predicted"/>
<dbReference type="EMBL" id="NDYC01000044">
    <property type="protein sequence ID" value="OXZ26505.1"/>
    <property type="molecule type" value="Genomic_DNA"/>
</dbReference>
<reference evidence="2" key="1">
    <citation type="submission" date="2017-04" db="EMBL/GenBank/DDBJ databases">
        <title>Finegoldia magna isolated from orthopedic joint implant-associated infections.</title>
        <authorList>
            <person name="Bjorklund S."/>
            <person name="Bruggemann H."/>
            <person name="Jensen A."/>
            <person name="Hellmark B."/>
            <person name="Soderquist B."/>
        </authorList>
    </citation>
    <scope>NUCLEOTIDE SEQUENCE [LARGE SCALE GENOMIC DNA]</scope>
    <source>
        <strain evidence="2">CCUG 54800</strain>
    </source>
</reference>
<name>A0A233V275_FINMA</name>